<dbReference type="OrthoDB" id="9780991at2"/>
<dbReference type="Gene3D" id="3.40.190.10">
    <property type="entry name" value="Periplasmic binding protein-like II"/>
    <property type="match status" value="2"/>
</dbReference>
<evidence type="ECO:0000256" key="3">
    <source>
        <dbReference type="ARBA" id="ARBA00022729"/>
    </source>
</evidence>
<dbReference type="InterPro" id="IPR006059">
    <property type="entry name" value="SBP"/>
</dbReference>
<dbReference type="PANTHER" id="PTHR30061">
    <property type="entry name" value="MALTOSE-BINDING PERIPLASMIC PROTEIN"/>
    <property type="match status" value="1"/>
</dbReference>
<dbReference type="InParanoid" id="A0A4R5CR90"/>
<proteinExistence type="inferred from homology"/>
<evidence type="ECO:0000313" key="6">
    <source>
        <dbReference type="EMBL" id="TDE02007.1"/>
    </source>
</evidence>
<sequence>MSRQMTAVAALAATALALTACGRDDEGSDGEAAPAEEISEGPATGNIEVWAMGTEGEGLGAFLAGFEEENPDVTVEVTPVPWEGAHDRIATAIAAGETPDVSLIGTTWMGEFAETGGLEPTPTDLFSEDDFFPGPWASTVVDGTSYGVPWYVETRALFYRTDLAQQAGLEPPTTWDDLKTFAQGLQQAGAQQGIYLQPGQGGSWQTFMPFAWQNGATLTDGDAYTLDSPEMIEALEYYTSYFTEGLSQNTVLQPGALEQMFADGTIGSFISGPWHIGLVRDAGATDNFDVVPLPGRDEAPGASFVGGGNLAVFTDSDNKDGAWKLIEYLTQVEVQQSWYEAITDLPSMPAAWEDGPLTEDELVATFGEQLEHTEAPPAVPTWEQVASVIDTDIEAAVRGTMSAADAVADMQSQASSIGTGLQ</sequence>
<comment type="similarity">
    <text evidence="1">Belongs to the bacterial solute-binding protein 1 family.</text>
</comment>
<feature type="region of interest" description="Disordered" evidence="4">
    <location>
        <begin position="23"/>
        <end position="44"/>
    </location>
</feature>
<dbReference type="Pfam" id="PF01547">
    <property type="entry name" value="SBP_bac_1"/>
    <property type="match status" value="1"/>
</dbReference>
<dbReference type="CDD" id="cd14747">
    <property type="entry name" value="PBP2_MalE"/>
    <property type="match status" value="1"/>
</dbReference>
<reference evidence="6 7" key="1">
    <citation type="submission" date="2019-03" db="EMBL/GenBank/DDBJ databases">
        <title>Draft genome sequences of novel Actinobacteria.</title>
        <authorList>
            <person name="Sahin N."/>
            <person name="Ay H."/>
            <person name="Saygin H."/>
        </authorList>
    </citation>
    <scope>NUCLEOTIDE SEQUENCE [LARGE SCALE GENOMIC DNA]</scope>
    <source>
        <strain evidence="6 7">5K138</strain>
    </source>
</reference>
<dbReference type="GO" id="GO:0015768">
    <property type="term" value="P:maltose transport"/>
    <property type="evidence" value="ECO:0007669"/>
    <property type="project" value="TreeGrafter"/>
</dbReference>
<accession>A0A4R5CR90</accession>
<evidence type="ECO:0000256" key="2">
    <source>
        <dbReference type="ARBA" id="ARBA00022448"/>
    </source>
</evidence>
<dbReference type="EMBL" id="SMKZ01000038">
    <property type="protein sequence ID" value="TDE02007.1"/>
    <property type="molecule type" value="Genomic_DNA"/>
</dbReference>
<feature type="signal peptide" evidence="5">
    <location>
        <begin position="1"/>
        <end position="20"/>
    </location>
</feature>
<dbReference type="AlphaFoldDB" id="A0A4R5CR90"/>
<evidence type="ECO:0000313" key="7">
    <source>
        <dbReference type="Proteomes" id="UP000294739"/>
    </source>
</evidence>
<keyword evidence="2" id="KW-0813">Transport</keyword>
<dbReference type="Proteomes" id="UP000294739">
    <property type="component" value="Unassembled WGS sequence"/>
</dbReference>
<dbReference type="GO" id="GO:1901982">
    <property type="term" value="F:maltose binding"/>
    <property type="evidence" value="ECO:0007669"/>
    <property type="project" value="TreeGrafter"/>
</dbReference>
<keyword evidence="3 5" id="KW-0732">Signal</keyword>
<dbReference type="PROSITE" id="PS51257">
    <property type="entry name" value="PROKAR_LIPOPROTEIN"/>
    <property type="match status" value="1"/>
</dbReference>
<dbReference type="SUPFAM" id="SSF53850">
    <property type="entry name" value="Periplasmic binding protein-like II"/>
    <property type="match status" value="1"/>
</dbReference>
<dbReference type="GO" id="GO:0042956">
    <property type="term" value="P:maltodextrin transmembrane transport"/>
    <property type="evidence" value="ECO:0007669"/>
    <property type="project" value="TreeGrafter"/>
</dbReference>
<name>A0A4R5CR90_9ACTN</name>
<evidence type="ECO:0000256" key="5">
    <source>
        <dbReference type="SAM" id="SignalP"/>
    </source>
</evidence>
<dbReference type="RefSeq" id="WP_131898713.1">
    <property type="nucleotide sequence ID" value="NZ_SMKZ01000038.1"/>
</dbReference>
<feature type="chain" id="PRO_5038547736" evidence="5">
    <location>
        <begin position="21"/>
        <end position="422"/>
    </location>
</feature>
<evidence type="ECO:0000256" key="4">
    <source>
        <dbReference type="SAM" id="MobiDB-lite"/>
    </source>
</evidence>
<evidence type="ECO:0000256" key="1">
    <source>
        <dbReference type="ARBA" id="ARBA00008520"/>
    </source>
</evidence>
<comment type="caution">
    <text evidence="6">The sequence shown here is derived from an EMBL/GenBank/DDBJ whole genome shotgun (WGS) entry which is preliminary data.</text>
</comment>
<dbReference type="GO" id="GO:0055052">
    <property type="term" value="C:ATP-binding cassette (ABC) transporter complex, substrate-binding subunit-containing"/>
    <property type="evidence" value="ECO:0007669"/>
    <property type="project" value="TreeGrafter"/>
</dbReference>
<protein>
    <submittedName>
        <fullName evidence="6">Extracellular solute-binding protein</fullName>
    </submittedName>
</protein>
<gene>
    <name evidence="6" type="ORF">E1269_22455</name>
</gene>
<keyword evidence="7" id="KW-1185">Reference proteome</keyword>
<dbReference type="PANTHER" id="PTHR30061:SF50">
    <property type="entry name" value="MALTOSE_MALTODEXTRIN-BINDING PERIPLASMIC PROTEIN"/>
    <property type="match status" value="1"/>
</dbReference>
<organism evidence="6 7">
    <name type="scientific">Jiangella asiatica</name>
    <dbReference type="NCBI Taxonomy" id="2530372"/>
    <lineage>
        <taxon>Bacteria</taxon>
        <taxon>Bacillati</taxon>
        <taxon>Actinomycetota</taxon>
        <taxon>Actinomycetes</taxon>
        <taxon>Jiangellales</taxon>
        <taxon>Jiangellaceae</taxon>
        <taxon>Jiangella</taxon>
    </lineage>
</organism>